<dbReference type="PANTHER" id="PTHR31342">
    <property type="entry name" value="PROTEIN CHUP1, CHLOROPLASTIC"/>
    <property type="match status" value="1"/>
</dbReference>
<dbReference type="InterPro" id="IPR040265">
    <property type="entry name" value="CHUP1/IPGA1-like"/>
</dbReference>
<evidence type="ECO:0000256" key="2">
    <source>
        <dbReference type="SAM" id="MobiDB-lite"/>
    </source>
</evidence>
<accession>A0AA88QSC4</accession>
<dbReference type="PANTHER" id="PTHR31342:SF43">
    <property type="entry name" value="F11A17.16"/>
    <property type="match status" value="1"/>
</dbReference>
<evidence type="ECO:0008006" key="5">
    <source>
        <dbReference type="Google" id="ProtNLM"/>
    </source>
</evidence>
<keyword evidence="4" id="KW-1185">Reference proteome</keyword>
<dbReference type="GO" id="GO:0072699">
    <property type="term" value="P:protein localization to cortical microtubule cytoskeleton"/>
    <property type="evidence" value="ECO:0007669"/>
    <property type="project" value="TreeGrafter"/>
</dbReference>
<feature type="compositionally biased region" description="Polar residues" evidence="2">
    <location>
        <begin position="114"/>
        <end position="128"/>
    </location>
</feature>
<feature type="compositionally biased region" description="Low complexity" evidence="2">
    <location>
        <begin position="61"/>
        <end position="77"/>
    </location>
</feature>
<sequence>MKQEEQSPSLSTSKPEKTKSTTTTTGSRLLSPSTGTLPKPKNSSKTPEIVNGDGLWPSPKARAISTTTTTIAAQNSATRRRSLSLNKSGQDMARAVPSVGVRSPSGRVVEQFARPTSQRLSGSTNSLRKTNEAGIDGKNKETQDMLDQKHTLIRNLQADVLALKADLNKAHSLNIELRSHNHKLSVDLAAAEAKIATLTSHNKIELVPEYESPIFRDIQKLAANKLEIGTVKNDVIQETSTKETPAADMQRKIIKCPSTLPPPPPPPPPPSRPQVRAATVGTASAVVTLYHTLARHHGNKDLVVGGKYNKLTASSVHNSIVGEIQNRSAHLLAVRIKSDIETKQVLIDGLIKKVLSAAYTDIADVLKFVDWLDNELSSLADERAVLKHFDWPEKKADAMREAAIEYRSLKLLETEVLSYKDDVDVPCAVALKKMAGLLDKSERSIHRLIKLRSSVMVSYGNLKIPTDWMLDSGIVTKIKQASIMLAKMYMKRVVLELESIQYSERESTQEALLRQGVQFAYRAHQFSGGLDSETLCAFEDIKKLVPGHLQGSQELFAAIPST</sequence>
<evidence type="ECO:0000313" key="4">
    <source>
        <dbReference type="Proteomes" id="UP001187471"/>
    </source>
</evidence>
<evidence type="ECO:0000256" key="1">
    <source>
        <dbReference type="ARBA" id="ARBA00023054"/>
    </source>
</evidence>
<comment type="caution">
    <text evidence="3">The sequence shown here is derived from an EMBL/GenBank/DDBJ whole genome shotgun (WGS) entry which is preliminary data.</text>
</comment>
<gene>
    <name evidence="3" type="ORF">RJ640_025858</name>
</gene>
<dbReference type="EMBL" id="JAVXUO010002782">
    <property type="protein sequence ID" value="KAK2969681.1"/>
    <property type="molecule type" value="Genomic_DNA"/>
</dbReference>
<organism evidence="3 4">
    <name type="scientific">Escallonia rubra</name>
    <dbReference type="NCBI Taxonomy" id="112253"/>
    <lineage>
        <taxon>Eukaryota</taxon>
        <taxon>Viridiplantae</taxon>
        <taxon>Streptophyta</taxon>
        <taxon>Embryophyta</taxon>
        <taxon>Tracheophyta</taxon>
        <taxon>Spermatophyta</taxon>
        <taxon>Magnoliopsida</taxon>
        <taxon>eudicotyledons</taxon>
        <taxon>Gunneridae</taxon>
        <taxon>Pentapetalae</taxon>
        <taxon>asterids</taxon>
        <taxon>campanulids</taxon>
        <taxon>Escalloniales</taxon>
        <taxon>Escalloniaceae</taxon>
        <taxon>Escallonia</taxon>
    </lineage>
</organism>
<protein>
    <recommendedName>
        <fullName evidence="5">Protein CHUP1, chloroplastic</fullName>
    </recommendedName>
</protein>
<dbReference type="AlphaFoldDB" id="A0AA88QSC4"/>
<proteinExistence type="predicted"/>
<name>A0AA88QSC4_9ASTE</name>
<feature type="region of interest" description="Disordered" evidence="2">
    <location>
        <begin position="1"/>
        <end position="91"/>
    </location>
</feature>
<keyword evidence="1" id="KW-0175">Coiled coil</keyword>
<evidence type="ECO:0000313" key="3">
    <source>
        <dbReference type="EMBL" id="KAK2969681.1"/>
    </source>
</evidence>
<reference evidence="3" key="1">
    <citation type="submission" date="2022-12" db="EMBL/GenBank/DDBJ databases">
        <title>Draft genome assemblies for two species of Escallonia (Escalloniales).</title>
        <authorList>
            <person name="Chanderbali A."/>
            <person name="Dervinis C."/>
            <person name="Anghel I."/>
            <person name="Soltis D."/>
            <person name="Soltis P."/>
            <person name="Zapata F."/>
        </authorList>
    </citation>
    <scope>NUCLEOTIDE SEQUENCE</scope>
    <source>
        <strain evidence="3">UCBG92.1500</strain>
        <tissue evidence="3">Leaf</tissue>
    </source>
</reference>
<dbReference type="GO" id="GO:0055028">
    <property type="term" value="C:cortical microtubule"/>
    <property type="evidence" value="ECO:0007669"/>
    <property type="project" value="TreeGrafter"/>
</dbReference>
<feature type="region of interest" description="Disordered" evidence="2">
    <location>
        <begin position="114"/>
        <end position="137"/>
    </location>
</feature>
<dbReference type="Proteomes" id="UP001187471">
    <property type="component" value="Unassembled WGS sequence"/>
</dbReference>
<feature type="compositionally biased region" description="Low complexity" evidence="2">
    <location>
        <begin position="20"/>
        <end position="38"/>
    </location>
</feature>